<dbReference type="Proteomes" id="UP000799118">
    <property type="component" value="Unassembled WGS sequence"/>
</dbReference>
<dbReference type="AlphaFoldDB" id="A0A6A4HIU7"/>
<evidence type="ECO:0000313" key="2">
    <source>
        <dbReference type="EMBL" id="KAE9397024.1"/>
    </source>
</evidence>
<gene>
    <name evidence="2" type="ORF">BT96DRAFT_996205</name>
</gene>
<sequence length="465" mass="51287">MSKKPANNDKPDHPVAPKPRGHPRGSKNKNTSTETNESASGRKNRSDTQTKVVKVGKGKGGKKSADDGGGGDQDGNGPGTVKWTPELTDALLQELTDNPEIKQGIYPGPGTMLKDENRNAMTKSNSKPKSEYQFMLAEALFSNEQHGYHTKFKTNVEEAVGWLWWGNKVKTRLEYMQHKVMTAQALMGETGVGLTSEDQIDMSLENSLTTAWGQKGLSLVLHHAHRECPNLNPIGLGNSETPIDLSILSKPSSQASSPLTIFDVDDEVDLDVDIESDGGEEEQQHVQSHGLDSNNDVDTPASEFTGKRNCSPDVKPKQGPKPGKSQKSTKPAPKKSFNPVDRSVELSRDEEATAQKCLKIKQERLDIEKELQKEKICVAGEMEIEKMKVLAELEVKKMQMAHEQEYHRSFLKGDKLELLMNSGMGFHNFSNGLQTRVLVVALIRLAYPQALLHTHLLVPVPTSKN</sequence>
<feature type="region of interest" description="Disordered" evidence="1">
    <location>
        <begin position="1"/>
        <end position="83"/>
    </location>
</feature>
<feature type="compositionally biased region" description="Polar residues" evidence="1">
    <location>
        <begin position="285"/>
        <end position="297"/>
    </location>
</feature>
<protein>
    <submittedName>
        <fullName evidence="2">Uncharacterized protein</fullName>
    </submittedName>
</protein>
<reference evidence="2" key="1">
    <citation type="journal article" date="2019" name="Environ. Microbiol.">
        <title>Fungal ecological strategies reflected in gene transcription - a case study of two litter decomposers.</title>
        <authorList>
            <person name="Barbi F."/>
            <person name="Kohler A."/>
            <person name="Barry K."/>
            <person name="Baskaran P."/>
            <person name="Daum C."/>
            <person name="Fauchery L."/>
            <person name="Ihrmark K."/>
            <person name="Kuo A."/>
            <person name="LaButti K."/>
            <person name="Lipzen A."/>
            <person name="Morin E."/>
            <person name="Grigoriev I.V."/>
            <person name="Henrissat B."/>
            <person name="Lindahl B."/>
            <person name="Martin F."/>
        </authorList>
    </citation>
    <scope>NUCLEOTIDE SEQUENCE</scope>
    <source>
        <strain evidence="2">JB14</strain>
    </source>
</reference>
<proteinExistence type="predicted"/>
<feature type="compositionally biased region" description="Polar residues" evidence="1">
    <location>
        <begin position="28"/>
        <end position="41"/>
    </location>
</feature>
<feature type="region of interest" description="Disordered" evidence="1">
    <location>
        <begin position="278"/>
        <end position="348"/>
    </location>
</feature>
<name>A0A6A4HIU7_9AGAR</name>
<evidence type="ECO:0000256" key="1">
    <source>
        <dbReference type="SAM" id="MobiDB-lite"/>
    </source>
</evidence>
<dbReference type="OrthoDB" id="3269701at2759"/>
<accession>A0A6A4HIU7</accession>
<organism evidence="2 3">
    <name type="scientific">Gymnopus androsaceus JB14</name>
    <dbReference type="NCBI Taxonomy" id="1447944"/>
    <lineage>
        <taxon>Eukaryota</taxon>
        <taxon>Fungi</taxon>
        <taxon>Dikarya</taxon>
        <taxon>Basidiomycota</taxon>
        <taxon>Agaricomycotina</taxon>
        <taxon>Agaricomycetes</taxon>
        <taxon>Agaricomycetidae</taxon>
        <taxon>Agaricales</taxon>
        <taxon>Marasmiineae</taxon>
        <taxon>Omphalotaceae</taxon>
        <taxon>Gymnopus</taxon>
    </lineage>
</organism>
<evidence type="ECO:0000313" key="3">
    <source>
        <dbReference type="Proteomes" id="UP000799118"/>
    </source>
</evidence>
<feature type="compositionally biased region" description="Gly residues" evidence="1">
    <location>
        <begin position="67"/>
        <end position="78"/>
    </location>
</feature>
<keyword evidence="3" id="KW-1185">Reference proteome</keyword>
<feature type="compositionally biased region" description="Basic and acidic residues" evidence="1">
    <location>
        <begin position="1"/>
        <end position="15"/>
    </location>
</feature>
<dbReference type="EMBL" id="ML769504">
    <property type="protein sequence ID" value="KAE9397024.1"/>
    <property type="molecule type" value="Genomic_DNA"/>
</dbReference>